<name>A0ABM6BPF7_YERET</name>
<accession>A0ABM6BPF7</accession>
<sequence length="133" mass="14656">MLALAVLDAPFSMKALIGIMLLIGIVKNNAIMMVELALAAQRNGNLNAREAIFQASLLRFRPIMMTVLMALFGVLPLVLGCGDDAKLRPSLGMSIVSGLIMRQLLTLYTTPAVYLCFDRLCSRFSRQPLQRIE</sequence>
<evidence type="ECO:0000313" key="4">
    <source>
        <dbReference type="EMBL" id="ANI31251.1"/>
    </source>
</evidence>
<keyword evidence="1 3" id="KW-0812">Transmembrane</keyword>
<dbReference type="PANTHER" id="PTHR32063:SF34">
    <property type="entry name" value="MULTIDRUG RESISTANCE PROTEIN MDTC"/>
    <property type="match status" value="1"/>
</dbReference>
<feature type="transmembrane region" description="Helical" evidence="3">
    <location>
        <begin position="60"/>
        <end position="79"/>
    </location>
</feature>
<dbReference type="Proteomes" id="UP000266744">
    <property type="component" value="Chromosome"/>
</dbReference>
<dbReference type="Gene3D" id="1.20.1640.10">
    <property type="entry name" value="Multidrug efflux transporter AcrB transmembrane domain"/>
    <property type="match status" value="1"/>
</dbReference>
<reference evidence="4 5" key="1">
    <citation type="journal article" date="2016" name="Toxins">
        <title>The Draft Genome Sequence of the Yersinia entomophaga Entomopathogenic Type Strain MH96T.</title>
        <authorList>
            <person name="Hurst M.R."/>
            <person name="Beattie A."/>
            <person name="Altermann E."/>
            <person name="Moraga R.M."/>
            <person name="Harper L.A."/>
            <person name="Calder J."/>
            <person name="Laugraud A."/>
        </authorList>
    </citation>
    <scope>NUCLEOTIDE SEQUENCE [LARGE SCALE GENOMIC DNA]</scope>
    <source>
        <strain evidence="4 5">MH96</strain>
    </source>
</reference>
<protein>
    <submittedName>
        <fullName evidence="4">Uncharacterized protein</fullName>
    </submittedName>
</protein>
<keyword evidence="2 3" id="KW-1133">Transmembrane helix</keyword>
<gene>
    <name evidence="4" type="ORF">PL78_15655</name>
</gene>
<evidence type="ECO:0000313" key="5">
    <source>
        <dbReference type="Proteomes" id="UP000266744"/>
    </source>
</evidence>
<dbReference type="PRINTS" id="PR00702">
    <property type="entry name" value="ACRIFLAVINRP"/>
</dbReference>
<dbReference type="EMBL" id="CP010029">
    <property type="protein sequence ID" value="ANI31251.1"/>
    <property type="molecule type" value="Genomic_DNA"/>
</dbReference>
<proteinExistence type="predicted"/>
<dbReference type="InterPro" id="IPR001036">
    <property type="entry name" value="Acrflvin-R"/>
</dbReference>
<dbReference type="PANTHER" id="PTHR32063">
    <property type="match status" value="1"/>
</dbReference>
<evidence type="ECO:0000256" key="2">
    <source>
        <dbReference type="ARBA" id="ARBA00022989"/>
    </source>
</evidence>
<evidence type="ECO:0000256" key="3">
    <source>
        <dbReference type="SAM" id="Phobius"/>
    </source>
</evidence>
<dbReference type="SUPFAM" id="SSF82866">
    <property type="entry name" value="Multidrug efflux transporter AcrB transmembrane domain"/>
    <property type="match status" value="1"/>
</dbReference>
<feature type="transmembrane region" description="Helical" evidence="3">
    <location>
        <begin position="99"/>
        <end position="117"/>
    </location>
</feature>
<dbReference type="Pfam" id="PF00873">
    <property type="entry name" value="ACR_tran"/>
    <property type="match status" value="1"/>
</dbReference>
<organism evidence="4 5">
    <name type="scientific">Yersinia entomophaga</name>
    <dbReference type="NCBI Taxonomy" id="935293"/>
    <lineage>
        <taxon>Bacteria</taxon>
        <taxon>Pseudomonadati</taxon>
        <taxon>Pseudomonadota</taxon>
        <taxon>Gammaproteobacteria</taxon>
        <taxon>Enterobacterales</taxon>
        <taxon>Yersiniaceae</taxon>
        <taxon>Yersinia</taxon>
    </lineage>
</organism>
<keyword evidence="3" id="KW-0472">Membrane</keyword>
<keyword evidence="5" id="KW-1185">Reference proteome</keyword>
<feature type="transmembrane region" description="Helical" evidence="3">
    <location>
        <begin position="15"/>
        <end position="39"/>
    </location>
</feature>
<evidence type="ECO:0000256" key="1">
    <source>
        <dbReference type="ARBA" id="ARBA00022692"/>
    </source>
</evidence>